<protein>
    <submittedName>
        <fullName evidence="9">Laccase-1</fullName>
    </submittedName>
</protein>
<dbReference type="InterPro" id="IPR045087">
    <property type="entry name" value="Cu-oxidase_fam"/>
</dbReference>
<accession>A0A1J9QV07</accession>
<dbReference type="InterPro" id="IPR008972">
    <property type="entry name" value="Cupredoxin"/>
</dbReference>
<dbReference type="SUPFAM" id="SSF49503">
    <property type="entry name" value="Cupredoxins"/>
    <property type="match status" value="3"/>
</dbReference>
<comment type="caution">
    <text evidence="9">The sequence shown here is derived from an EMBL/GenBank/DDBJ whole genome shotgun (WGS) entry which is preliminary data.</text>
</comment>
<dbReference type="GO" id="GO:0016491">
    <property type="term" value="F:oxidoreductase activity"/>
    <property type="evidence" value="ECO:0007669"/>
    <property type="project" value="UniProtKB-KW"/>
</dbReference>
<evidence type="ECO:0000256" key="5">
    <source>
        <dbReference type="SAM" id="SignalP"/>
    </source>
</evidence>
<reference evidence="9 10" key="1">
    <citation type="submission" date="2016-10" db="EMBL/GenBank/DDBJ databases">
        <title>Proteomics and genomics reveal pathogen-plant mechanisms compatible with a hemibiotrophic lifestyle of Diplodia corticola.</title>
        <authorList>
            <person name="Fernandes I."/>
            <person name="De Jonge R."/>
            <person name="Van De Peer Y."/>
            <person name="Devreese B."/>
            <person name="Alves A."/>
            <person name="Esteves A.C."/>
        </authorList>
    </citation>
    <scope>NUCLEOTIDE SEQUENCE [LARGE SCALE GENOMIC DNA]</scope>
    <source>
        <strain evidence="9 10">CBS 112549</strain>
    </source>
</reference>
<organism evidence="9 10">
    <name type="scientific">Diplodia corticola</name>
    <dbReference type="NCBI Taxonomy" id="236234"/>
    <lineage>
        <taxon>Eukaryota</taxon>
        <taxon>Fungi</taxon>
        <taxon>Dikarya</taxon>
        <taxon>Ascomycota</taxon>
        <taxon>Pezizomycotina</taxon>
        <taxon>Dothideomycetes</taxon>
        <taxon>Dothideomycetes incertae sedis</taxon>
        <taxon>Botryosphaeriales</taxon>
        <taxon>Botryosphaeriaceae</taxon>
        <taxon>Diplodia</taxon>
    </lineage>
</organism>
<dbReference type="GO" id="GO:0005507">
    <property type="term" value="F:copper ion binding"/>
    <property type="evidence" value="ECO:0007669"/>
    <property type="project" value="InterPro"/>
</dbReference>
<dbReference type="InterPro" id="IPR011707">
    <property type="entry name" value="Cu-oxidase-like_N"/>
</dbReference>
<feature type="domain" description="Plastocyanin-like" evidence="6">
    <location>
        <begin position="219"/>
        <end position="377"/>
    </location>
</feature>
<dbReference type="OrthoDB" id="2121828at2759"/>
<evidence type="ECO:0000313" key="9">
    <source>
        <dbReference type="EMBL" id="OJD32225.1"/>
    </source>
</evidence>
<dbReference type="GeneID" id="31015728"/>
<evidence type="ECO:0000259" key="8">
    <source>
        <dbReference type="Pfam" id="PF07732"/>
    </source>
</evidence>
<evidence type="ECO:0000313" key="10">
    <source>
        <dbReference type="Proteomes" id="UP000183809"/>
    </source>
</evidence>
<evidence type="ECO:0000259" key="7">
    <source>
        <dbReference type="Pfam" id="PF07731"/>
    </source>
</evidence>
<proteinExistence type="inferred from homology"/>
<feature type="domain" description="Plastocyanin-like" evidence="7">
    <location>
        <begin position="463"/>
        <end position="582"/>
    </location>
</feature>
<dbReference type="FunFam" id="2.60.40.420:FF:000021">
    <property type="entry name" value="Extracellular dihydrogeodin oxidase/laccase"/>
    <property type="match status" value="1"/>
</dbReference>
<evidence type="ECO:0000259" key="6">
    <source>
        <dbReference type="Pfam" id="PF00394"/>
    </source>
</evidence>
<dbReference type="CDD" id="cd13901">
    <property type="entry name" value="CuRO_3_MaLCC_like"/>
    <property type="match status" value="1"/>
</dbReference>
<dbReference type="Pfam" id="PF07731">
    <property type="entry name" value="Cu-oxidase_2"/>
    <property type="match status" value="1"/>
</dbReference>
<feature type="domain" description="Plastocyanin-like" evidence="8">
    <location>
        <begin position="95"/>
        <end position="209"/>
    </location>
</feature>
<dbReference type="Pfam" id="PF07732">
    <property type="entry name" value="Cu-oxidase_3"/>
    <property type="match status" value="1"/>
</dbReference>
<dbReference type="Proteomes" id="UP000183809">
    <property type="component" value="Unassembled WGS sequence"/>
</dbReference>
<dbReference type="InterPro" id="IPR011706">
    <property type="entry name" value="Cu-oxidase_C"/>
</dbReference>
<keyword evidence="5" id="KW-0732">Signal</keyword>
<dbReference type="EMBL" id="MNUE01000040">
    <property type="protein sequence ID" value="OJD32225.1"/>
    <property type="molecule type" value="Genomic_DNA"/>
</dbReference>
<dbReference type="PANTHER" id="PTHR11709:SF145">
    <property type="entry name" value="LCC1"/>
    <property type="match status" value="1"/>
</dbReference>
<comment type="similarity">
    <text evidence="1">Belongs to the multicopper oxidase family.</text>
</comment>
<dbReference type="CDD" id="cd13854">
    <property type="entry name" value="CuRO_1_MaLCC_like"/>
    <property type="match status" value="1"/>
</dbReference>
<keyword evidence="10" id="KW-1185">Reference proteome</keyword>
<gene>
    <name evidence="9" type="ORF">BKCO1_4000056</name>
</gene>
<feature type="signal peptide" evidence="5">
    <location>
        <begin position="1"/>
        <end position="22"/>
    </location>
</feature>
<sequence>MKSKCSSLLSLIASVLTVGASASNLTQALPQTVTNGQSIWGTLDVPRFPDFLTNNPLPCGVPWGDREREGLSNDPYSQPPNTGVTRHYHFTLSRQALSPDGVNKSGIFVNGEFPGPAIEANWGDWIEVRVHNHIDGPEEGTSIHWHGLTQKDTQYFDGVPGVTQCPIAPGASFTYRFRADVYGTSWWHSHYSAQWTAGVFGPMIIYGPKHVGYDVDVGPVMLHDYSHRQYTDMVADAASTSQNLSVYAPSASNNLINGKNNYDCSQADVNATCVNNAGLSQFRFTPGATHRLRLMNTGAAALVHFSIDGHQMQVIAQDMVPVVPYDADYITLGAAQRTDILVKADASPNATYWMRSTIALNCSMAENTQALAIISYESDDDNAAGPLAIETPTTAINPAAAAADQKPFLCLNDPLNTTTPFFPHPLIPTPDLTLTFTANLTTNATGHHVWTLNNRTQRADYNAPSLLAAAQGNTSFPDAWNVYDTGRARTVRIVINNAYPSSHPMHLHGHAFQVLAEGPGVWDGVIDESNAANPARRDTMLSRRGGHLVIQFEADNPGAWTYHCHIAWHAGMGYNIQLLERAEELPGSVPMVMEETCRRWDEYTSESGVVVDQIDSGI</sequence>
<evidence type="ECO:0000256" key="1">
    <source>
        <dbReference type="ARBA" id="ARBA00010609"/>
    </source>
</evidence>
<dbReference type="STRING" id="236234.A0A1J9QV07"/>
<keyword evidence="2" id="KW-0479">Metal-binding</keyword>
<name>A0A1J9QV07_9PEZI</name>
<dbReference type="AlphaFoldDB" id="A0A1J9QV07"/>
<evidence type="ECO:0000256" key="3">
    <source>
        <dbReference type="ARBA" id="ARBA00023002"/>
    </source>
</evidence>
<keyword evidence="4" id="KW-0186">Copper</keyword>
<feature type="chain" id="PRO_5013040778" evidence="5">
    <location>
        <begin position="23"/>
        <end position="618"/>
    </location>
</feature>
<dbReference type="Gene3D" id="2.60.40.420">
    <property type="entry name" value="Cupredoxins - blue copper proteins"/>
    <property type="match status" value="3"/>
</dbReference>
<keyword evidence="3" id="KW-0560">Oxidoreductase</keyword>
<dbReference type="PANTHER" id="PTHR11709">
    <property type="entry name" value="MULTI-COPPER OXIDASE"/>
    <property type="match status" value="1"/>
</dbReference>
<dbReference type="InterPro" id="IPR001117">
    <property type="entry name" value="Cu-oxidase_2nd"/>
</dbReference>
<dbReference type="RefSeq" id="XP_020128485.1">
    <property type="nucleotide sequence ID" value="XM_020275467.1"/>
</dbReference>
<evidence type="ECO:0000256" key="2">
    <source>
        <dbReference type="ARBA" id="ARBA00022723"/>
    </source>
</evidence>
<dbReference type="Pfam" id="PF00394">
    <property type="entry name" value="Cu-oxidase"/>
    <property type="match status" value="1"/>
</dbReference>
<evidence type="ECO:0000256" key="4">
    <source>
        <dbReference type="ARBA" id="ARBA00023008"/>
    </source>
</evidence>